<feature type="compositionally biased region" description="Low complexity" evidence="1">
    <location>
        <begin position="1"/>
        <end position="21"/>
    </location>
</feature>
<accession>A0A5B7JGT0</accession>
<gene>
    <name evidence="2" type="ORF">E2C01_088512</name>
</gene>
<dbReference type="EMBL" id="VSRR010094722">
    <property type="protein sequence ID" value="MPC93386.1"/>
    <property type="molecule type" value="Genomic_DNA"/>
</dbReference>
<name>A0A5B7JGT0_PORTR</name>
<evidence type="ECO:0000313" key="2">
    <source>
        <dbReference type="EMBL" id="MPC93386.1"/>
    </source>
</evidence>
<keyword evidence="3" id="KW-1185">Reference proteome</keyword>
<dbReference type="Proteomes" id="UP000324222">
    <property type="component" value="Unassembled WGS sequence"/>
</dbReference>
<sequence length="72" mass="7683">MGGRGASQQGAAQLQPTKSQPQPSPAPPRPAITCTNQEQLLYSIRTQAWPDHIPPLRAPGLGVERLAEGKET</sequence>
<evidence type="ECO:0000256" key="1">
    <source>
        <dbReference type="SAM" id="MobiDB-lite"/>
    </source>
</evidence>
<protein>
    <submittedName>
        <fullName evidence="2">Uncharacterized protein</fullName>
    </submittedName>
</protein>
<organism evidence="2 3">
    <name type="scientific">Portunus trituberculatus</name>
    <name type="common">Swimming crab</name>
    <name type="synonym">Neptunus trituberculatus</name>
    <dbReference type="NCBI Taxonomy" id="210409"/>
    <lineage>
        <taxon>Eukaryota</taxon>
        <taxon>Metazoa</taxon>
        <taxon>Ecdysozoa</taxon>
        <taxon>Arthropoda</taxon>
        <taxon>Crustacea</taxon>
        <taxon>Multicrustacea</taxon>
        <taxon>Malacostraca</taxon>
        <taxon>Eumalacostraca</taxon>
        <taxon>Eucarida</taxon>
        <taxon>Decapoda</taxon>
        <taxon>Pleocyemata</taxon>
        <taxon>Brachyura</taxon>
        <taxon>Eubrachyura</taxon>
        <taxon>Portunoidea</taxon>
        <taxon>Portunidae</taxon>
        <taxon>Portuninae</taxon>
        <taxon>Portunus</taxon>
    </lineage>
</organism>
<feature type="region of interest" description="Disordered" evidence="1">
    <location>
        <begin position="1"/>
        <end position="32"/>
    </location>
</feature>
<comment type="caution">
    <text evidence="2">The sequence shown here is derived from an EMBL/GenBank/DDBJ whole genome shotgun (WGS) entry which is preliminary data.</text>
</comment>
<reference evidence="2 3" key="1">
    <citation type="submission" date="2019-05" db="EMBL/GenBank/DDBJ databases">
        <title>Another draft genome of Portunus trituberculatus and its Hox gene families provides insights of decapod evolution.</title>
        <authorList>
            <person name="Jeong J.-H."/>
            <person name="Song I."/>
            <person name="Kim S."/>
            <person name="Choi T."/>
            <person name="Kim D."/>
            <person name="Ryu S."/>
            <person name="Kim W."/>
        </authorList>
    </citation>
    <scope>NUCLEOTIDE SEQUENCE [LARGE SCALE GENOMIC DNA]</scope>
    <source>
        <tissue evidence="2">Muscle</tissue>
    </source>
</reference>
<evidence type="ECO:0000313" key="3">
    <source>
        <dbReference type="Proteomes" id="UP000324222"/>
    </source>
</evidence>
<dbReference type="AlphaFoldDB" id="A0A5B7JGT0"/>
<proteinExistence type="predicted"/>